<dbReference type="InterPro" id="IPR056884">
    <property type="entry name" value="NPHP3-like_N"/>
</dbReference>
<feature type="repeat" description="ANK" evidence="3">
    <location>
        <begin position="883"/>
        <end position="915"/>
    </location>
</feature>
<feature type="domain" description="Nephrocystin 3-like N-terminal" evidence="5">
    <location>
        <begin position="225"/>
        <end position="375"/>
    </location>
</feature>
<evidence type="ECO:0000259" key="4">
    <source>
        <dbReference type="Pfam" id="PF22939"/>
    </source>
</evidence>
<dbReference type="PANTHER" id="PTHR24198">
    <property type="entry name" value="ANKYRIN REPEAT AND PROTEIN KINASE DOMAIN-CONTAINING PROTEIN"/>
    <property type="match status" value="1"/>
</dbReference>
<reference evidence="6" key="1">
    <citation type="journal article" date="2023" name="Mol. Phylogenet. Evol.">
        <title>Genome-scale phylogeny and comparative genomics of the fungal order Sordariales.</title>
        <authorList>
            <person name="Hensen N."/>
            <person name="Bonometti L."/>
            <person name="Westerberg I."/>
            <person name="Brannstrom I.O."/>
            <person name="Guillou S."/>
            <person name="Cros-Aarteil S."/>
            <person name="Calhoun S."/>
            <person name="Haridas S."/>
            <person name="Kuo A."/>
            <person name="Mondo S."/>
            <person name="Pangilinan J."/>
            <person name="Riley R."/>
            <person name="LaButti K."/>
            <person name="Andreopoulos B."/>
            <person name="Lipzen A."/>
            <person name="Chen C."/>
            <person name="Yan M."/>
            <person name="Daum C."/>
            <person name="Ng V."/>
            <person name="Clum A."/>
            <person name="Steindorff A."/>
            <person name="Ohm R.A."/>
            <person name="Martin F."/>
            <person name="Silar P."/>
            <person name="Natvig D.O."/>
            <person name="Lalanne C."/>
            <person name="Gautier V."/>
            <person name="Ament-Velasquez S.L."/>
            <person name="Kruys A."/>
            <person name="Hutchinson M.I."/>
            <person name="Powell A.J."/>
            <person name="Barry K."/>
            <person name="Miller A.N."/>
            <person name="Grigoriev I.V."/>
            <person name="Debuchy R."/>
            <person name="Gladieux P."/>
            <person name="Hiltunen Thoren M."/>
            <person name="Johannesson H."/>
        </authorList>
    </citation>
    <scope>NUCLEOTIDE SEQUENCE</scope>
    <source>
        <strain evidence="6">PSN243</strain>
    </source>
</reference>
<gene>
    <name evidence="6" type="ORF">QBC34DRAFT_59289</name>
</gene>
<evidence type="ECO:0000256" key="1">
    <source>
        <dbReference type="ARBA" id="ARBA00022737"/>
    </source>
</evidence>
<evidence type="ECO:0000256" key="2">
    <source>
        <dbReference type="ARBA" id="ARBA00023043"/>
    </source>
</evidence>
<dbReference type="SMART" id="SM00248">
    <property type="entry name" value="ANK"/>
    <property type="match status" value="16"/>
</dbReference>
<organism evidence="6 7">
    <name type="scientific">Podospora aff. communis PSN243</name>
    <dbReference type="NCBI Taxonomy" id="3040156"/>
    <lineage>
        <taxon>Eukaryota</taxon>
        <taxon>Fungi</taxon>
        <taxon>Dikarya</taxon>
        <taxon>Ascomycota</taxon>
        <taxon>Pezizomycotina</taxon>
        <taxon>Sordariomycetes</taxon>
        <taxon>Sordariomycetidae</taxon>
        <taxon>Sordariales</taxon>
        <taxon>Podosporaceae</taxon>
        <taxon>Podospora</taxon>
    </lineage>
</organism>
<feature type="repeat" description="ANK" evidence="3">
    <location>
        <begin position="777"/>
        <end position="809"/>
    </location>
</feature>
<keyword evidence="2 3" id="KW-0040">ANK repeat</keyword>
<comment type="caution">
    <text evidence="6">The sequence shown here is derived from an EMBL/GenBank/DDBJ whole genome shotgun (WGS) entry which is preliminary data.</text>
</comment>
<dbReference type="PROSITE" id="PS50297">
    <property type="entry name" value="ANK_REP_REGION"/>
    <property type="match status" value="5"/>
</dbReference>
<dbReference type="SUPFAM" id="SSF52540">
    <property type="entry name" value="P-loop containing nucleoside triphosphate hydrolases"/>
    <property type="match status" value="1"/>
</dbReference>
<dbReference type="Pfam" id="PF12796">
    <property type="entry name" value="Ank_2"/>
    <property type="match status" value="3"/>
</dbReference>
<dbReference type="Pfam" id="PF22939">
    <property type="entry name" value="WHD_GPIID"/>
    <property type="match status" value="1"/>
</dbReference>
<dbReference type="EMBL" id="MU865929">
    <property type="protein sequence ID" value="KAK4451255.1"/>
    <property type="molecule type" value="Genomic_DNA"/>
</dbReference>
<dbReference type="SUPFAM" id="SSF48403">
    <property type="entry name" value="Ankyrin repeat"/>
    <property type="match status" value="2"/>
</dbReference>
<dbReference type="Pfam" id="PF24883">
    <property type="entry name" value="NPHP3_N"/>
    <property type="match status" value="1"/>
</dbReference>
<protein>
    <submittedName>
        <fullName evidence="6">Ankyrin repeat-containing domain protein</fullName>
    </submittedName>
</protein>
<dbReference type="Gene3D" id="1.25.40.20">
    <property type="entry name" value="Ankyrin repeat-containing domain"/>
    <property type="match status" value="4"/>
</dbReference>
<feature type="repeat" description="ANK" evidence="3">
    <location>
        <begin position="914"/>
        <end position="946"/>
    </location>
</feature>
<feature type="repeat" description="ANK" evidence="3">
    <location>
        <begin position="1249"/>
        <end position="1281"/>
    </location>
</feature>
<dbReference type="InterPro" id="IPR054471">
    <property type="entry name" value="GPIID_WHD"/>
</dbReference>
<evidence type="ECO:0000256" key="3">
    <source>
        <dbReference type="PROSITE-ProRule" id="PRU00023"/>
    </source>
</evidence>
<feature type="repeat" description="ANK" evidence="3">
    <location>
        <begin position="947"/>
        <end position="979"/>
    </location>
</feature>
<name>A0AAV9GS95_9PEZI</name>
<evidence type="ECO:0000313" key="6">
    <source>
        <dbReference type="EMBL" id="KAK4451255.1"/>
    </source>
</evidence>
<dbReference type="InterPro" id="IPR036770">
    <property type="entry name" value="Ankyrin_rpt-contain_sf"/>
</dbReference>
<dbReference type="PANTHER" id="PTHR24198:SF165">
    <property type="entry name" value="ANKYRIN REPEAT-CONTAINING PROTEIN-RELATED"/>
    <property type="match status" value="1"/>
</dbReference>
<dbReference type="Gene3D" id="3.40.50.300">
    <property type="entry name" value="P-loop containing nucleotide triphosphate hydrolases"/>
    <property type="match status" value="1"/>
</dbReference>
<feature type="repeat" description="ANK" evidence="3">
    <location>
        <begin position="1077"/>
        <end position="1109"/>
    </location>
</feature>
<keyword evidence="1" id="KW-0677">Repeat</keyword>
<keyword evidence="7" id="KW-1185">Reference proteome</keyword>
<evidence type="ECO:0000259" key="5">
    <source>
        <dbReference type="Pfam" id="PF24883"/>
    </source>
</evidence>
<proteinExistence type="predicted"/>
<dbReference type="Proteomes" id="UP001321760">
    <property type="component" value="Unassembled WGS sequence"/>
</dbReference>
<dbReference type="InterPro" id="IPR002110">
    <property type="entry name" value="Ankyrin_rpt"/>
</dbReference>
<dbReference type="PROSITE" id="PS50088">
    <property type="entry name" value="ANK_REPEAT"/>
    <property type="match status" value="7"/>
</dbReference>
<dbReference type="InterPro" id="IPR027417">
    <property type="entry name" value="P-loop_NTPase"/>
</dbReference>
<reference evidence="6" key="2">
    <citation type="submission" date="2023-05" db="EMBL/GenBank/DDBJ databases">
        <authorList>
            <consortium name="Lawrence Berkeley National Laboratory"/>
            <person name="Steindorff A."/>
            <person name="Hensen N."/>
            <person name="Bonometti L."/>
            <person name="Westerberg I."/>
            <person name="Brannstrom I.O."/>
            <person name="Guillou S."/>
            <person name="Cros-Aarteil S."/>
            <person name="Calhoun S."/>
            <person name="Haridas S."/>
            <person name="Kuo A."/>
            <person name="Mondo S."/>
            <person name="Pangilinan J."/>
            <person name="Riley R."/>
            <person name="Labutti K."/>
            <person name="Andreopoulos B."/>
            <person name="Lipzen A."/>
            <person name="Chen C."/>
            <person name="Yanf M."/>
            <person name="Daum C."/>
            <person name="Ng V."/>
            <person name="Clum A."/>
            <person name="Ohm R."/>
            <person name="Martin F."/>
            <person name="Silar P."/>
            <person name="Natvig D."/>
            <person name="Lalanne C."/>
            <person name="Gautier V."/>
            <person name="Ament-Velasquez S.L."/>
            <person name="Kruys A."/>
            <person name="Hutchinson M.I."/>
            <person name="Powell A.J."/>
            <person name="Barry K."/>
            <person name="Miller A.N."/>
            <person name="Grigoriev I.V."/>
            <person name="Debuchy R."/>
            <person name="Gladieux P."/>
            <person name="Thoren M.H."/>
            <person name="Johannesson H."/>
        </authorList>
    </citation>
    <scope>NUCLEOTIDE SEQUENCE</scope>
    <source>
        <strain evidence="6">PSN243</strain>
    </source>
</reference>
<feature type="repeat" description="ANK" evidence="3">
    <location>
        <begin position="744"/>
        <end position="776"/>
    </location>
</feature>
<sequence length="1325" mass="144641">MRLTAEIDRGTGTRVGGRWGRCFGPRFTNVLQSVQQFAALGDVIIGGSQNIVACGVWSLVRMTLLSLVNYSSCLEKLSNLLMIAGRSAPRYQKMAQLYSRSRLLQSHLSEYFIILVQLCHYLLGLTKKSLLRQWASLSTDDAKMKSFESDLARWAAAVKEEISFLMNEKLDEQSAGIKMLIKLSSSQSHTRQLDDRARVLDACSTYDHETTWKEIRKTGKATLVQQTTEYGTWRSAEDSSTLLVLGKLGAGKSVLLANVVDDLNLYVPTSEFPVAFFFCRHDVSESLNAQTVIGSLTRQILQAVAVLKTSGNSGDVPRVMDSDKLLNLLVYSLAADFRAYVVLDGLDECEQGEVDAVVEFLRTVQAKIKLSLCVSFRVGAESGLTPPPTRFNKTAKIVIPDENPDIAGYISSQLEESVECGRLRVSDAALVLEIEDALVQGAQGMFLWVALQIKSLYTAQTDDEIREAIADLPRDLPETFSRIVERAGRESRGYQKRIFELLIAARRPLTTDELSEALSVTPGDTTWSLARIITDIHSTLSFCGCLLIVEEESMTVKLVHHSVKQFLLAEDGMLTNHLAEQAMAATVVTYLNYGVFDTRLSTSVVPEIPSATAPSKIINSMETANGIRNLALKLLRSRRSSGFHMGKVLADAARSRPPPAAEQFHFLWYAREHWVDHIMWTAEYQAPLRNLLRKTVLLEATPECIGSSPEGIRSLLSWAVEREEEDIVRTLADAGASPDPDDASELTPLCWAVSRGNMRLVKLLLDKGAKIERESKSGMTPLLCAASAKQHALTEALLDAGADPDTGYNDFQVPILIAVRQGDAKTVKLLLKYGARPGNNPSTCDDMTSPKWPLLAAVMCGYESIVEILLDSEPLTMLPTGPLLDTPVARAVETGNTNILRLLLRHGANPNRGGSKRPLFVALSKDDIAAVDLLLAHGAETEVKNSDGLTPLRVAIRNCQKEMVQLLLDMGATTKAELTKGAVSPLYEAVKADSQPLTALLLQFETGDNIPPALALAVQMDSWIIARLLTEKGAQLMCGGPHSTNLPLLSYTASIGNKEVTERMIAEGADIRQADQNGWTPVSHAVSSGRVAIAKLFIDLGADVNTSDTLGRTALSYAAECVYHSQEVVGLLIEHGARAWPRSLEDRSALSYAANKSDIKLVSLLLTAVDIATASASGDRDASALVYAIRAGNTDIVELLIQRQISDPCSSWMGEGMKTPFWYAVEVGKADVVRVLLRAGASSREVGVSGVSALRTAVDQGNFELAVVLLAYDANVWEKDESGRTLVDVAREGGHLGLVTVLQQEMEKQWKAWEEKSGGYPQPSL</sequence>
<feature type="domain" description="GPI inositol-deacylase winged helix" evidence="4">
    <location>
        <begin position="491"/>
        <end position="571"/>
    </location>
</feature>
<accession>A0AAV9GS95</accession>
<evidence type="ECO:0000313" key="7">
    <source>
        <dbReference type="Proteomes" id="UP001321760"/>
    </source>
</evidence>